<reference evidence="1" key="1">
    <citation type="submission" date="2022-01" db="EMBL/GenBank/DDBJ databases">
        <title>Genome sequence and assembly of Parabukholderia sp. RG36.</title>
        <authorList>
            <person name="Chhetri G."/>
        </authorList>
    </citation>
    <scope>NUCLEOTIDE SEQUENCE</scope>
    <source>
        <strain evidence="1">RG36</strain>
    </source>
</reference>
<organism evidence="1 2">
    <name type="scientific">Paraburkholderia tagetis</name>
    <dbReference type="NCBI Taxonomy" id="2913261"/>
    <lineage>
        <taxon>Bacteria</taxon>
        <taxon>Pseudomonadati</taxon>
        <taxon>Pseudomonadota</taxon>
        <taxon>Betaproteobacteria</taxon>
        <taxon>Burkholderiales</taxon>
        <taxon>Burkholderiaceae</taxon>
        <taxon>Paraburkholderia</taxon>
    </lineage>
</organism>
<dbReference type="EMBL" id="JAKLJA010000016">
    <property type="protein sequence ID" value="MCG5075566.1"/>
    <property type="molecule type" value="Genomic_DNA"/>
</dbReference>
<sequence length="74" mass="8322">MRVRGPLVRWDRSHARCLRSDYAAIADGISGRLASRLFLSVFTVLSRRSVRRRNAVSARAFIAIHTDEVASLLP</sequence>
<accession>A0A9X1UKR9</accession>
<keyword evidence="2" id="KW-1185">Reference proteome</keyword>
<proteinExistence type="predicted"/>
<evidence type="ECO:0000313" key="1">
    <source>
        <dbReference type="EMBL" id="MCG5075566.1"/>
    </source>
</evidence>
<dbReference type="RefSeq" id="WP_238465462.1">
    <property type="nucleotide sequence ID" value="NZ_JAKLJA010000016.1"/>
</dbReference>
<dbReference type="Proteomes" id="UP001139308">
    <property type="component" value="Unassembled WGS sequence"/>
</dbReference>
<evidence type="ECO:0000313" key="2">
    <source>
        <dbReference type="Proteomes" id="UP001139308"/>
    </source>
</evidence>
<gene>
    <name evidence="1" type="ORF">L5014_19690</name>
</gene>
<protein>
    <submittedName>
        <fullName evidence="1">Uncharacterized protein</fullName>
    </submittedName>
</protein>
<dbReference type="AlphaFoldDB" id="A0A9X1UKR9"/>
<comment type="caution">
    <text evidence="1">The sequence shown here is derived from an EMBL/GenBank/DDBJ whole genome shotgun (WGS) entry which is preliminary data.</text>
</comment>
<name>A0A9X1UKR9_9BURK</name>